<feature type="region of interest" description="Disordered" evidence="1">
    <location>
        <begin position="1"/>
        <end position="26"/>
    </location>
</feature>
<dbReference type="EMBL" id="JADCTT010000010">
    <property type="protein sequence ID" value="KAF9746991.1"/>
    <property type="molecule type" value="Genomic_DNA"/>
</dbReference>
<evidence type="ECO:0000256" key="2">
    <source>
        <dbReference type="SAM" id="Phobius"/>
    </source>
</evidence>
<keyword evidence="2" id="KW-0812">Transmembrane</keyword>
<evidence type="ECO:0000256" key="1">
    <source>
        <dbReference type="SAM" id="MobiDB-lite"/>
    </source>
</evidence>
<keyword evidence="2" id="KW-0472">Membrane</keyword>
<dbReference type="AlphaFoldDB" id="A0A8H7KD65"/>
<organism evidence="3 4">
    <name type="scientific">Bionectria ochroleuca</name>
    <name type="common">Gliocladium roseum</name>
    <dbReference type="NCBI Taxonomy" id="29856"/>
    <lineage>
        <taxon>Eukaryota</taxon>
        <taxon>Fungi</taxon>
        <taxon>Dikarya</taxon>
        <taxon>Ascomycota</taxon>
        <taxon>Pezizomycotina</taxon>
        <taxon>Sordariomycetes</taxon>
        <taxon>Hypocreomycetidae</taxon>
        <taxon>Hypocreales</taxon>
        <taxon>Bionectriaceae</taxon>
        <taxon>Clonostachys</taxon>
    </lineage>
</organism>
<reference evidence="3" key="1">
    <citation type="submission" date="2020-10" db="EMBL/GenBank/DDBJ databases">
        <title>High-Quality Genome Resource of Clonostachys rosea strain S41 by Oxford Nanopore Long-Read Sequencing.</title>
        <authorList>
            <person name="Wang H."/>
        </authorList>
    </citation>
    <scope>NUCLEOTIDE SEQUENCE</scope>
    <source>
        <strain evidence="3">S41</strain>
    </source>
</reference>
<dbReference type="Proteomes" id="UP000616885">
    <property type="component" value="Unassembled WGS sequence"/>
</dbReference>
<proteinExistence type="predicted"/>
<feature type="compositionally biased region" description="Polar residues" evidence="1">
    <location>
        <begin position="246"/>
        <end position="255"/>
    </location>
</feature>
<protein>
    <submittedName>
        <fullName evidence="3">Uncharacterized protein</fullName>
    </submittedName>
</protein>
<evidence type="ECO:0000313" key="4">
    <source>
        <dbReference type="Proteomes" id="UP000616885"/>
    </source>
</evidence>
<gene>
    <name evidence="3" type="ORF">IM811_002325</name>
</gene>
<comment type="caution">
    <text evidence="3">The sequence shown here is derived from an EMBL/GenBank/DDBJ whole genome shotgun (WGS) entry which is preliminary data.</text>
</comment>
<feature type="region of interest" description="Disordered" evidence="1">
    <location>
        <begin position="231"/>
        <end position="255"/>
    </location>
</feature>
<evidence type="ECO:0000313" key="3">
    <source>
        <dbReference type="EMBL" id="KAF9746991.1"/>
    </source>
</evidence>
<accession>A0A8H7KD65</accession>
<feature type="transmembrane region" description="Helical" evidence="2">
    <location>
        <begin position="114"/>
        <end position="132"/>
    </location>
</feature>
<feature type="transmembrane region" description="Helical" evidence="2">
    <location>
        <begin position="144"/>
        <end position="163"/>
    </location>
</feature>
<sequence length="255" mass="28318">MSSFTVLKKSPSNATAGRRSSQKQHEPKAQSLLEQAVFSGDVAGVEQSLAQGANAMKPIHGHFPLCVAIRHGKDDVAISLLQYYPAQSLQPAPWAESLDRFLLRLGMFPINYRYLKYFGRFLALFIVTLLLYKVPDVFPFKVSASPAVHIIPSLATEILCILFRKYYENSPSYAGIVGAQAINDFLISEFQSERLLLELLDRGLISPYSASFARLRGVAAGKEYEEATRRLAALRPAPPDSDSKRTITSHSRNRA</sequence>
<name>A0A8H7KD65_BIOOC</name>
<feature type="compositionally biased region" description="Polar residues" evidence="1">
    <location>
        <begin position="1"/>
        <end position="19"/>
    </location>
</feature>
<keyword evidence="2" id="KW-1133">Transmembrane helix</keyword>